<name>A0A5D0RAE5_9FLAO</name>
<organism evidence="1 2">
    <name type="scientific">Bizionia myxarmorum</name>
    <dbReference type="NCBI Taxonomy" id="291186"/>
    <lineage>
        <taxon>Bacteria</taxon>
        <taxon>Pseudomonadati</taxon>
        <taxon>Bacteroidota</taxon>
        <taxon>Flavobacteriia</taxon>
        <taxon>Flavobacteriales</taxon>
        <taxon>Flavobacteriaceae</taxon>
        <taxon>Bizionia</taxon>
    </lineage>
</organism>
<evidence type="ECO:0000313" key="2">
    <source>
        <dbReference type="Proteomes" id="UP000323720"/>
    </source>
</evidence>
<protein>
    <submittedName>
        <fullName evidence="1">Uncharacterized protein</fullName>
    </submittedName>
</protein>
<reference evidence="1 2" key="1">
    <citation type="submission" date="2019-08" db="EMBL/GenBank/DDBJ databases">
        <title>Genomes of Antarctic Bizionia species.</title>
        <authorList>
            <person name="Bowman J.P."/>
        </authorList>
    </citation>
    <scope>NUCLEOTIDE SEQUENCE [LARGE SCALE GENOMIC DNA]</scope>
    <source>
        <strain evidence="1 2">ADA-4</strain>
    </source>
</reference>
<dbReference type="EMBL" id="VSKK01000001">
    <property type="protein sequence ID" value="TYB78323.1"/>
    <property type="molecule type" value="Genomic_DNA"/>
</dbReference>
<dbReference type="AlphaFoldDB" id="A0A5D0RAE5"/>
<proteinExistence type="predicted"/>
<dbReference type="Proteomes" id="UP000323720">
    <property type="component" value="Unassembled WGS sequence"/>
</dbReference>
<accession>A0A5D0RAE5</accession>
<sequence length="88" mass="10279">MKTYIAELVSGDLQDNTMTFEIKEEMIIKAGVYAIVPIDEYKKLTPKLSNSQQEVLIDFLKWYKKELPIALLDSTEQTVKRYQYNLNS</sequence>
<evidence type="ECO:0000313" key="1">
    <source>
        <dbReference type="EMBL" id="TYB78323.1"/>
    </source>
</evidence>
<keyword evidence="2" id="KW-1185">Reference proteome</keyword>
<gene>
    <name evidence="1" type="ORF">ES674_00655</name>
</gene>
<dbReference type="RefSeq" id="WP_148402061.1">
    <property type="nucleotide sequence ID" value="NZ_VSKK01000001.1"/>
</dbReference>
<comment type="caution">
    <text evidence="1">The sequence shown here is derived from an EMBL/GenBank/DDBJ whole genome shotgun (WGS) entry which is preliminary data.</text>
</comment>